<feature type="transmembrane region" description="Helical" evidence="1">
    <location>
        <begin position="312"/>
        <end position="333"/>
    </location>
</feature>
<keyword evidence="1" id="KW-1133">Transmembrane helix</keyword>
<evidence type="ECO:0000256" key="1">
    <source>
        <dbReference type="SAM" id="Phobius"/>
    </source>
</evidence>
<protein>
    <recommendedName>
        <fullName evidence="4">Transmembrane protein</fullName>
    </recommendedName>
</protein>
<accession>A0A7Z0IXH6</accession>
<name>A0A7Z0IXH6_RHILE</name>
<sequence length="386" mass="42680">MVIGRGLKLYRRAALSFEGSAPLSSLVLPSRPLSLARNVISTPNAYFWSTPIILALAVFLFVSEAPGVIRDFQISQNPLVLENGDVQNGKCTTRKAVFTDCEARLVYSYGGRNYDTEVEVMFVDFHTGDYETDLVISADHPELATMSLGLDMLWNRIITLTLFVFLLGGMSLGMIFLGIRIWRVKGQLRRPARLIPVPVEISAFDRKRGVLSITYNDKIAADKTGRSAYTRMKSGQEPLIVGEANGKAIGLAVRHGNTALPVLLDDRLQRVELTDAERAAALAPLGQQQDGDQAAPVLIEEPKKTVSIWKRLQLFFGTLLLIVVGVVGFWLWYVTSSPTQFQSPGMDINNLLPAPLNEWGCGQLKKRFGQDRAPFGCTAADYTSWK</sequence>
<dbReference type="Proteomes" id="UP000535276">
    <property type="component" value="Unassembled WGS sequence"/>
</dbReference>
<gene>
    <name evidence="2" type="ORF">GGI64_001705</name>
</gene>
<keyword evidence="1" id="KW-0472">Membrane</keyword>
<dbReference type="EMBL" id="JACBZV010000002">
    <property type="protein sequence ID" value="NYJ10658.1"/>
    <property type="molecule type" value="Genomic_DNA"/>
</dbReference>
<reference evidence="2 3" key="1">
    <citation type="submission" date="2020-07" db="EMBL/GenBank/DDBJ databases">
        <title>Genomic Encyclopedia of Type Strains, Phase IV (KMG-V): Genome sequencing to study the core and pangenomes of soil and plant-associated prokaryotes.</title>
        <authorList>
            <person name="Whitman W."/>
        </authorList>
    </citation>
    <scope>NUCLEOTIDE SEQUENCE [LARGE SCALE GENOMIC DNA]</scope>
    <source>
        <strain evidence="2 3">SEMIA 4052</strain>
    </source>
</reference>
<dbReference type="AlphaFoldDB" id="A0A7Z0IXH6"/>
<evidence type="ECO:0000313" key="3">
    <source>
        <dbReference type="Proteomes" id="UP000535276"/>
    </source>
</evidence>
<proteinExistence type="predicted"/>
<feature type="transmembrane region" description="Helical" evidence="1">
    <location>
        <begin position="157"/>
        <end position="179"/>
    </location>
</feature>
<keyword evidence="1" id="KW-0812">Transmembrane</keyword>
<comment type="caution">
    <text evidence="2">The sequence shown here is derived from an EMBL/GenBank/DDBJ whole genome shotgun (WGS) entry which is preliminary data.</text>
</comment>
<feature type="transmembrane region" description="Helical" evidence="1">
    <location>
        <begin position="45"/>
        <end position="62"/>
    </location>
</feature>
<evidence type="ECO:0000313" key="2">
    <source>
        <dbReference type="EMBL" id="NYJ10658.1"/>
    </source>
</evidence>
<organism evidence="2 3">
    <name type="scientific">Rhizobium leguminosarum</name>
    <dbReference type="NCBI Taxonomy" id="384"/>
    <lineage>
        <taxon>Bacteria</taxon>
        <taxon>Pseudomonadati</taxon>
        <taxon>Pseudomonadota</taxon>
        <taxon>Alphaproteobacteria</taxon>
        <taxon>Hyphomicrobiales</taxon>
        <taxon>Rhizobiaceae</taxon>
        <taxon>Rhizobium/Agrobacterium group</taxon>
        <taxon>Rhizobium</taxon>
    </lineage>
</organism>
<evidence type="ECO:0008006" key="4">
    <source>
        <dbReference type="Google" id="ProtNLM"/>
    </source>
</evidence>